<organism evidence="1 2">
    <name type="scientific">Pelagibacterium lentulum</name>
    <dbReference type="NCBI Taxonomy" id="2029865"/>
    <lineage>
        <taxon>Bacteria</taxon>
        <taxon>Pseudomonadati</taxon>
        <taxon>Pseudomonadota</taxon>
        <taxon>Alphaproteobacteria</taxon>
        <taxon>Hyphomicrobiales</taxon>
        <taxon>Devosiaceae</taxon>
        <taxon>Pelagibacterium</taxon>
    </lineage>
</organism>
<dbReference type="RefSeq" id="WP_164734910.1">
    <property type="nucleotide sequence ID" value="NZ_BMKB01000010.1"/>
</dbReference>
<dbReference type="AlphaFoldDB" id="A0A916RPB5"/>
<proteinExistence type="predicted"/>
<comment type="caution">
    <text evidence="1">The sequence shown here is derived from an EMBL/GenBank/DDBJ whole genome shotgun (WGS) entry which is preliminary data.</text>
</comment>
<protein>
    <submittedName>
        <fullName evidence="1">Uncharacterized protein</fullName>
    </submittedName>
</protein>
<evidence type="ECO:0000313" key="1">
    <source>
        <dbReference type="EMBL" id="GGA63888.1"/>
    </source>
</evidence>
<sequence>MGFSPRDVDAMSLWEFNAAMDGFAKANGAKQDAEAPSYQEHLDMVKKLGGS</sequence>
<reference evidence="1 2" key="1">
    <citation type="journal article" date="2014" name="Int. J. Syst. Evol. Microbiol.">
        <title>Complete genome sequence of Corynebacterium casei LMG S-19264T (=DSM 44701T), isolated from a smear-ripened cheese.</title>
        <authorList>
            <consortium name="US DOE Joint Genome Institute (JGI-PGF)"/>
            <person name="Walter F."/>
            <person name="Albersmeier A."/>
            <person name="Kalinowski J."/>
            <person name="Ruckert C."/>
        </authorList>
    </citation>
    <scope>NUCLEOTIDE SEQUENCE [LARGE SCALE GENOMIC DNA]</scope>
    <source>
        <strain evidence="1 2">CGMCC 1.15896</strain>
    </source>
</reference>
<accession>A0A916RPB5</accession>
<gene>
    <name evidence="1" type="ORF">GCM10011499_37860</name>
</gene>
<name>A0A916RPB5_9HYPH</name>
<dbReference type="Proteomes" id="UP000596977">
    <property type="component" value="Unassembled WGS sequence"/>
</dbReference>
<evidence type="ECO:0000313" key="2">
    <source>
        <dbReference type="Proteomes" id="UP000596977"/>
    </source>
</evidence>
<dbReference type="EMBL" id="BMKB01000010">
    <property type="protein sequence ID" value="GGA63888.1"/>
    <property type="molecule type" value="Genomic_DNA"/>
</dbReference>
<keyword evidence="2" id="KW-1185">Reference proteome</keyword>